<dbReference type="Proteomes" id="UP000092461">
    <property type="component" value="Unassembled WGS sequence"/>
</dbReference>
<evidence type="ECO:0000256" key="4">
    <source>
        <dbReference type="ARBA" id="ARBA00051415"/>
    </source>
</evidence>
<evidence type="ECO:0000256" key="5">
    <source>
        <dbReference type="ARBA" id="ARBA00053339"/>
    </source>
</evidence>
<comment type="catalytic activity">
    <reaction evidence="4">
        <text>(5R)-5-O-[alpha-D-glucosyl-(1-&gt;2)-beta-D-galactosyl]-5-hydroxy-L-lysyl-[collagen] + H2O = (5R)-5-O-(beta-D-galactosyl)-5-hydroxy-L-lysyl-[collagen] + D-glucose</text>
        <dbReference type="Rhea" id="RHEA:11068"/>
        <dbReference type="Rhea" id="RHEA-COMP:12753"/>
        <dbReference type="Rhea" id="RHEA-COMP:12754"/>
        <dbReference type="ChEBI" id="CHEBI:4167"/>
        <dbReference type="ChEBI" id="CHEBI:15377"/>
        <dbReference type="ChEBI" id="CHEBI:133443"/>
        <dbReference type="ChEBI" id="CHEBI:133452"/>
        <dbReference type="EC" id="3.2.1.107"/>
    </reaction>
</comment>
<evidence type="ECO:0000256" key="7">
    <source>
        <dbReference type="ARBA" id="ARBA00071505"/>
    </source>
</evidence>
<dbReference type="GO" id="GO:0005975">
    <property type="term" value="P:carbohydrate metabolic process"/>
    <property type="evidence" value="ECO:0007669"/>
    <property type="project" value="InterPro"/>
</dbReference>
<proteinExistence type="inferred from homology"/>
<evidence type="ECO:0000256" key="8">
    <source>
        <dbReference type="ARBA" id="ARBA00079982"/>
    </source>
</evidence>
<sequence length="562" mass="64030">MTDAINVDLIQQPDEPSVDFTFSSATPETIQGQTFQHIIGQTVAREDPNYQKDLRTINVFYTIAPQQLTVAQGQNTLTVRYLTAVDFDVAVARKDLEDALLGSAQLLATHQAQWETFWTDYGITVEGDDDLAKSIHTSLFFLASSLPSLSTNQENTDFYGLAPAGLGRGGIMLAEYQGHNFWDTEIWMQPPILMLEPRWSRDLLHYRHITREAAQNHARQTGWKGRRYPWETAYTGREVTPPCCPEVVLYQHHITADIVFAARSHFFATHDFEYMRQEGCQLAVESAEFWESRVVWNDQTERYDIHGVMGPDEDHHNVSNNGYTNVMAGYNLYFSEFASCICREVLNLQEYQLVERWSEIARHLTLLHDEEHDYYPQFEGYERGTEIKQADVVLLAFPLQYPMDDSTKQNNLHYYSSVTRDNGPAMTWSMHVVGHLDIGELEEAAENFRKSYNYIRTPFMVWSEVVEGFEGAGNFITGAGGFLQGIINGYAGVRLHQESLTIERPRIPPGITSLTINRITYLGSTFSITLHENDAAVTVTHANADIPLSYFLNDVEFEGLIQ</sequence>
<dbReference type="FunFam" id="1.50.10.10:FF:000023">
    <property type="entry name" value="Protein-glucosylgalactosylhydroxylysine glucosidase"/>
    <property type="match status" value="1"/>
</dbReference>
<dbReference type="EMBL" id="GITU01000316">
    <property type="protein sequence ID" value="MBC1169019.1"/>
    <property type="molecule type" value="Transcribed_RNA"/>
</dbReference>
<accession>A0A1B0CRF8</accession>
<dbReference type="GO" id="GO:0047402">
    <property type="term" value="F:protein-glucosylgalactosylhydroxylysine glucosidase activity"/>
    <property type="evidence" value="ECO:0007669"/>
    <property type="project" value="UniProtKB-EC"/>
</dbReference>
<organism evidence="11 12">
    <name type="scientific">Lutzomyia longipalpis</name>
    <name type="common">Sand fly</name>
    <dbReference type="NCBI Taxonomy" id="7200"/>
    <lineage>
        <taxon>Eukaryota</taxon>
        <taxon>Metazoa</taxon>
        <taxon>Ecdysozoa</taxon>
        <taxon>Arthropoda</taxon>
        <taxon>Hexapoda</taxon>
        <taxon>Insecta</taxon>
        <taxon>Pterygota</taxon>
        <taxon>Neoptera</taxon>
        <taxon>Endopterygota</taxon>
        <taxon>Diptera</taxon>
        <taxon>Nematocera</taxon>
        <taxon>Psychodoidea</taxon>
        <taxon>Psychodidae</taxon>
        <taxon>Lutzomyia</taxon>
        <taxon>Lutzomyia</taxon>
    </lineage>
</organism>
<dbReference type="InterPro" id="IPR005195">
    <property type="entry name" value="Glyco_hydro_65_M"/>
</dbReference>
<comment type="similarity">
    <text evidence="1">Belongs to the glycosyl hydrolase 65 family.</text>
</comment>
<name>A0A1B0CRF8_LUTLO</name>
<evidence type="ECO:0000256" key="6">
    <source>
        <dbReference type="ARBA" id="ARBA00066430"/>
    </source>
</evidence>
<dbReference type="PANTHER" id="PTHR11051">
    <property type="entry name" value="GLYCOSYL HYDROLASE-RELATED"/>
    <property type="match status" value="1"/>
</dbReference>
<comment type="function">
    <text evidence="5">Catalyzes the hydrolysis of glucose from the disaccharide unit linked to hydroxylysine residues of collagen and collagen-like proteins.</text>
</comment>
<dbReference type="EC" id="3.2.1.107" evidence="6"/>
<feature type="domain" description="Glycoside hydrolase family 65 central catalytic" evidence="9">
    <location>
        <begin position="170"/>
        <end position="383"/>
    </location>
</feature>
<dbReference type="AlphaFoldDB" id="A0A1B0CRF8"/>
<evidence type="ECO:0000256" key="1">
    <source>
        <dbReference type="ARBA" id="ARBA00006768"/>
    </source>
</evidence>
<protein>
    <recommendedName>
        <fullName evidence="7">Protein-glucosylgalactosylhydroxylysine glucosidase</fullName>
        <ecNumber evidence="6">3.2.1.107</ecNumber>
    </recommendedName>
    <alternativeName>
        <fullName evidence="8">Acid trehalase-like protein 1</fullName>
    </alternativeName>
</protein>
<evidence type="ECO:0000313" key="12">
    <source>
        <dbReference type="Proteomes" id="UP000092461"/>
    </source>
</evidence>
<keyword evidence="2" id="KW-0378">Hydrolase</keyword>
<dbReference type="Gene3D" id="1.50.10.10">
    <property type="match status" value="1"/>
</dbReference>
<keyword evidence="12" id="KW-1185">Reference proteome</keyword>
<dbReference type="VEuPathDB" id="VectorBase:LLONM1_006150"/>
<evidence type="ECO:0000313" key="11">
    <source>
        <dbReference type="EnsemblMetazoa" id="LLOJ007456-PA"/>
    </source>
</evidence>
<evidence type="ECO:0000256" key="3">
    <source>
        <dbReference type="ARBA" id="ARBA00023295"/>
    </source>
</evidence>
<reference evidence="11" key="3">
    <citation type="submission" date="2020-05" db="UniProtKB">
        <authorList>
            <consortium name="EnsemblMetazoa"/>
        </authorList>
    </citation>
    <scope>IDENTIFICATION</scope>
    <source>
        <strain evidence="11">Jacobina</strain>
    </source>
</reference>
<dbReference type="EMBL" id="AJWK01024716">
    <property type="status" value="NOT_ANNOTATED_CDS"/>
    <property type="molecule type" value="Genomic_DNA"/>
</dbReference>
<dbReference type="Gene3D" id="2.60.420.10">
    <property type="entry name" value="Maltose phosphorylase, domain 3"/>
    <property type="match status" value="1"/>
</dbReference>
<dbReference type="Pfam" id="PF03632">
    <property type="entry name" value="Glyco_hydro_65m"/>
    <property type="match status" value="1"/>
</dbReference>
<keyword evidence="3" id="KW-0326">Glycosidase</keyword>
<evidence type="ECO:0000259" key="9">
    <source>
        <dbReference type="Pfam" id="PF03632"/>
    </source>
</evidence>
<dbReference type="VEuPathDB" id="VectorBase:LLOJ007456"/>
<dbReference type="EnsemblMetazoa" id="LLOJ007456-RA">
    <property type="protein sequence ID" value="LLOJ007456-PA"/>
    <property type="gene ID" value="LLOJ007456"/>
</dbReference>
<evidence type="ECO:0000313" key="10">
    <source>
        <dbReference type="EMBL" id="MBC1169019.1"/>
    </source>
</evidence>
<reference evidence="10" key="2">
    <citation type="journal article" date="2020" name="BMC">
        <title>Leishmania infection induces a limited differential gene expression in the sand fly midgut.</title>
        <authorList>
            <person name="Coutinho-Abreu I.V."/>
            <person name="Serafim T.D."/>
            <person name="Meneses C."/>
            <person name="Kamhawi S."/>
            <person name="Oliveira F."/>
            <person name="Valenzuela J.G."/>
        </authorList>
    </citation>
    <scope>NUCLEOTIDE SEQUENCE</scope>
    <source>
        <strain evidence="10">Jacobina</strain>
        <tissue evidence="10">Midgut</tissue>
    </source>
</reference>
<dbReference type="InterPro" id="IPR012341">
    <property type="entry name" value="6hp_glycosidase-like_sf"/>
</dbReference>
<reference evidence="12" key="1">
    <citation type="submission" date="2012-05" db="EMBL/GenBank/DDBJ databases">
        <title>Whole Genome Assembly of Lutzomyia longipalpis.</title>
        <authorList>
            <person name="Richards S."/>
            <person name="Qu C."/>
            <person name="Dillon R."/>
            <person name="Worley K."/>
            <person name="Scherer S."/>
            <person name="Batterton M."/>
            <person name="Taylor A."/>
            <person name="Hawes A."/>
            <person name="Hernandez B."/>
            <person name="Kovar C."/>
            <person name="Mandapat C."/>
            <person name="Pham C."/>
            <person name="Qu C."/>
            <person name="Jing C."/>
            <person name="Bess C."/>
            <person name="Bandaranaike D."/>
            <person name="Ngo D."/>
            <person name="Ongeri F."/>
            <person name="Arias F."/>
            <person name="Lara F."/>
            <person name="Weissenberger G."/>
            <person name="Kamau G."/>
            <person name="Han H."/>
            <person name="Shen H."/>
            <person name="Dinh H."/>
            <person name="Khalil I."/>
            <person name="Jones J."/>
            <person name="Shafer J."/>
            <person name="Jayaseelan J."/>
            <person name="Quiroz J."/>
            <person name="Blankenburg K."/>
            <person name="Nguyen L."/>
            <person name="Jackson L."/>
            <person name="Francisco L."/>
            <person name="Tang L.-Y."/>
            <person name="Pu L.-L."/>
            <person name="Perales L."/>
            <person name="Lorensuhewa L."/>
            <person name="Munidasa M."/>
            <person name="Coyle M."/>
            <person name="Taylor M."/>
            <person name="Puazo M."/>
            <person name="Firestine M."/>
            <person name="Scheel M."/>
            <person name="Javaid M."/>
            <person name="Wang M."/>
            <person name="Li M."/>
            <person name="Tabassum N."/>
            <person name="Saada N."/>
            <person name="Osuji N."/>
            <person name="Aqrawi P."/>
            <person name="Fu Q."/>
            <person name="Thornton R."/>
            <person name="Raj R."/>
            <person name="Goodspeed R."/>
            <person name="Mata R."/>
            <person name="Najjar R."/>
            <person name="Gubbala S."/>
            <person name="Lee S."/>
            <person name="Denson S."/>
            <person name="Patil S."/>
            <person name="Macmil S."/>
            <person name="Qi S."/>
            <person name="Matskevitch T."/>
            <person name="Palculict T."/>
            <person name="Mathew T."/>
            <person name="Vee V."/>
            <person name="Velamala V."/>
            <person name="Korchina V."/>
            <person name="Cai W."/>
            <person name="Liu W."/>
            <person name="Dai W."/>
            <person name="Zou X."/>
            <person name="Zhu Y."/>
            <person name="Zhang Y."/>
            <person name="Wu Y.-Q."/>
            <person name="Xin Y."/>
            <person name="Nazarath L."/>
            <person name="Kovar C."/>
            <person name="Han Y."/>
            <person name="Muzny D."/>
            <person name="Gibbs R."/>
        </authorList>
    </citation>
    <scope>NUCLEOTIDE SEQUENCE [LARGE SCALE GENOMIC DNA]</scope>
    <source>
        <strain evidence="12">Jacobina</strain>
    </source>
</reference>
<dbReference type="PANTHER" id="PTHR11051:SF8">
    <property type="entry name" value="PROTEIN-GLUCOSYLGALACTOSYLHYDROXYLYSINE GLUCOSIDASE"/>
    <property type="match status" value="1"/>
</dbReference>
<dbReference type="SUPFAM" id="SSF48208">
    <property type="entry name" value="Six-hairpin glycosidases"/>
    <property type="match status" value="1"/>
</dbReference>
<evidence type="ECO:0000256" key="2">
    <source>
        <dbReference type="ARBA" id="ARBA00022801"/>
    </source>
</evidence>
<dbReference type="InterPro" id="IPR008928">
    <property type="entry name" value="6-hairpin_glycosidase_sf"/>
</dbReference>
<dbReference type="EMBL" id="AJWK01024717">
    <property type="status" value="NOT_ANNOTATED_CDS"/>
    <property type="molecule type" value="Genomic_DNA"/>
</dbReference>